<gene>
    <name evidence="2" type="ORF">RND71_015795</name>
</gene>
<dbReference type="EMBL" id="JAVYJV010000008">
    <property type="protein sequence ID" value="KAK4364437.1"/>
    <property type="molecule type" value="Genomic_DNA"/>
</dbReference>
<sequence>MVDLSIQGDTAHPQHVLDVSFSFYCLCLGSYETVLNFSLYYILVDLIPT</sequence>
<dbReference type="AlphaFoldDB" id="A0AAE1S775"/>
<organism evidence="2 3">
    <name type="scientific">Anisodus tanguticus</name>
    <dbReference type="NCBI Taxonomy" id="243964"/>
    <lineage>
        <taxon>Eukaryota</taxon>
        <taxon>Viridiplantae</taxon>
        <taxon>Streptophyta</taxon>
        <taxon>Embryophyta</taxon>
        <taxon>Tracheophyta</taxon>
        <taxon>Spermatophyta</taxon>
        <taxon>Magnoliopsida</taxon>
        <taxon>eudicotyledons</taxon>
        <taxon>Gunneridae</taxon>
        <taxon>Pentapetalae</taxon>
        <taxon>asterids</taxon>
        <taxon>lamiids</taxon>
        <taxon>Solanales</taxon>
        <taxon>Solanaceae</taxon>
        <taxon>Solanoideae</taxon>
        <taxon>Hyoscyameae</taxon>
        <taxon>Anisodus</taxon>
    </lineage>
</organism>
<keyword evidence="1" id="KW-0812">Transmembrane</keyword>
<feature type="transmembrane region" description="Helical" evidence="1">
    <location>
        <begin position="21"/>
        <end position="43"/>
    </location>
</feature>
<accession>A0AAE1S775</accession>
<evidence type="ECO:0000313" key="2">
    <source>
        <dbReference type="EMBL" id="KAK4364437.1"/>
    </source>
</evidence>
<keyword evidence="1" id="KW-1133">Transmembrane helix</keyword>
<name>A0AAE1S775_9SOLA</name>
<reference evidence="2" key="1">
    <citation type="submission" date="2023-12" db="EMBL/GenBank/DDBJ databases">
        <title>Genome assembly of Anisodus tanguticus.</title>
        <authorList>
            <person name="Wang Y.-J."/>
        </authorList>
    </citation>
    <scope>NUCLEOTIDE SEQUENCE</scope>
    <source>
        <strain evidence="2">KB-2021</strain>
        <tissue evidence="2">Leaf</tissue>
    </source>
</reference>
<keyword evidence="1" id="KW-0472">Membrane</keyword>
<protein>
    <submittedName>
        <fullName evidence="2">Uncharacterized protein</fullName>
    </submittedName>
</protein>
<dbReference type="Proteomes" id="UP001291623">
    <property type="component" value="Unassembled WGS sequence"/>
</dbReference>
<evidence type="ECO:0000256" key="1">
    <source>
        <dbReference type="SAM" id="Phobius"/>
    </source>
</evidence>
<proteinExistence type="predicted"/>
<comment type="caution">
    <text evidence="2">The sequence shown here is derived from an EMBL/GenBank/DDBJ whole genome shotgun (WGS) entry which is preliminary data.</text>
</comment>
<keyword evidence="3" id="KW-1185">Reference proteome</keyword>
<evidence type="ECO:0000313" key="3">
    <source>
        <dbReference type="Proteomes" id="UP001291623"/>
    </source>
</evidence>